<dbReference type="Proteomes" id="UP001172738">
    <property type="component" value="Unassembled WGS sequence"/>
</dbReference>
<sequence>MLDIDTLRIAQVSVGACVFVLVYLGTYRTTRAPYAAWWSGAVLASGVGSLLYLPLDTWGVAAAAIGNAVSVFGAGLVWGAARALRNRATTLWHLFPVPLVIFAYSMAESRQDETLPGTFALLLGMCAFIALSARELWQILQTRHLRKGADAFHSARAAVLSMAVASTAAASFYGLRIVSYALAGPQSDFYLAWTGPKMTTLVVLLLLVVVTYSVTELSHFELSRQWRERANHDDLTGLLTRKAFTELAEAALSEAATSARPLVLVAADFDHFKQLNDMYGHAEGDRALHAFGEACRGVLREDDLACRMGGEEFDLLLVGTAIEDAESVCQRLNAAYVSAYSDAPENAPTVSYGVTIADPSKPWGALVARADAALYRAKELGRDRIVVDA</sequence>
<gene>
    <name evidence="3" type="ORF">QQX04_09365</name>
</gene>
<dbReference type="NCBIfam" id="TIGR00254">
    <property type="entry name" value="GGDEF"/>
    <property type="match status" value="1"/>
</dbReference>
<feature type="transmembrane region" description="Helical" evidence="1">
    <location>
        <begin position="6"/>
        <end position="27"/>
    </location>
</feature>
<reference evidence="3" key="1">
    <citation type="submission" date="2023-06" db="EMBL/GenBank/DDBJ databases">
        <title>SYSU T00b26.</title>
        <authorList>
            <person name="Gao L."/>
            <person name="Fang B.-Z."/>
            <person name="Li W.-J."/>
        </authorList>
    </citation>
    <scope>NUCLEOTIDE SEQUENCE</scope>
    <source>
        <strain evidence="3">SYSU T00b26</strain>
    </source>
</reference>
<dbReference type="InterPro" id="IPR043128">
    <property type="entry name" value="Rev_trsase/Diguanyl_cyclase"/>
</dbReference>
<organism evidence="3 4">
    <name type="scientific">Demequina zhanjiangensis</name>
    <dbReference type="NCBI Taxonomy" id="3051659"/>
    <lineage>
        <taxon>Bacteria</taxon>
        <taxon>Bacillati</taxon>
        <taxon>Actinomycetota</taxon>
        <taxon>Actinomycetes</taxon>
        <taxon>Micrococcales</taxon>
        <taxon>Demequinaceae</taxon>
        <taxon>Demequina</taxon>
    </lineage>
</organism>
<evidence type="ECO:0000313" key="4">
    <source>
        <dbReference type="Proteomes" id="UP001172738"/>
    </source>
</evidence>
<feature type="transmembrane region" description="Helical" evidence="1">
    <location>
        <begin position="157"/>
        <end position="178"/>
    </location>
</feature>
<evidence type="ECO:0000256" key="1">
    <source>
        <dbReference type="SAM" id="Phobius"/>
    </source>
</evidence>
<dbReference type="InterPro" id="IPR000160">
    <property type="entry name" value="GGDEF_dom"/>
</dbReference>
<dbReference type="PANTHER" id="PTHR45138">
    <property type="entry name" value="REGULATORY COMPONENTS OF SENSORY TRANSDUCTION SYSTEM"/>
    <property type="match status" value="1"/>
</dbReference>
<dbReference type="GO" id="GO:0052621">
    <property type="term" value="F:diguanylate cyclase activity"/>
    <property type="evidence" value="ECO:0007669"/>
    <property type="project" value="UniProtKB-EC"/>
</dbReference>
<feature type="transmembrane region" description="Helical" evidence="1">
    <location>
        <begin position="34"/>
        <end position="52"/>
    </location>
</feature>
<feature type="transmembrane region" description="Helical" evidence="1">
    <location>
        <begin position="90"/>
        <end position="107"/>
    </location>
</feature>
<feature type="transmembrane region" description="Helical" evidence="1">
    <location>
        <begin position="58"/>
        <end position="78"/>
    </location>
</feature>
<dbReference type="EMBL" id="JAUHPV010000005">
    <property type="protein sequence ID" value="MDN4473196.1"/>
    <property type="molecule type" value="Genomic_DNA"/>
</dbReference>
<accession>A0ABT8G228</accession>
<dbReference type="PANTHER" id="PTHR45138:SF24">
    <property type="entry name" value="DIGUANYLATE CYCLASE DGCC-RELATED"/>
    <property type="match status" value="1"/>
</dbReference>
<proteinExistence type="predicted"/>
<keyword evidence="1" id="KW-0472">Membrane</keyword>
<feature type="transmembrane region" description="Helical" evidence="1">
    <location>
        <begin position="198"/>
        <end position="217"/>
    </location>
</feature>
<evidence type="ECO:0000259" key="2">
    <source>
        <dbReference type="PROSITE" id="PS50887"/>
    </source>
</evidence>
<dbReference type="Gene3D" id="3.30.70.270">
    <property type="match status" value="1"/>
</dbReference>
<evidence type="ECO:0000313" key="3">
    <source>
        <dbReference type="EMBL" id="MDN4473196.1"/>
    </source>
</evidence>
<keyword evidence="3" id="KW-0548">Nucleotidyltransferase</keyword>
<feature type="domain" description="GGDEF" evidence="2">
    <location>
        <begin position="260"/>
        <end position="389"/>
    </location>
</feature>
<dbReference type="RefSeq" id="WP_301128482.1">
    <property type="nucleotide sequence ID" value="NZ_JAUHPV010000005.1"/>
</dbReference>
<feature type="transmembrane region" description="Helical" evidence="1">
    <location>
        <begin position="119"/>
        <end position="137"/>
    </location>
</feature>
<keyword evidence="1" id="KW-0812">Transmembrane</keyword>
<keyword evidence="3" id="KW-0808">Transferase</keyword>
<dbReference type="PROSITE" id="PS50887">
    <property type="entry name" value="GGDEF"/>
    <property type="match status" value="1"/>
</dbReference>
<keyword evidence="4" id="KW-1185">Reference proteome</keyword>
<dbReference type="SUPFAM" id="SSF55073">
    <property type="entry name" value="Nucleotide cyclase"/>
    <property type="match status" value="1"/>
</dbReference>
<dbReference type="Pfam" id="PF00990">
    <property type="entry name" value="GGDEF"/>
    <property type="match status" value="1"/>
</dbReference>
<dbReference type="SMART" id="SM00267">
    <property type="entry name" value="GGDEF"/>
    <property type="match status" value="1"/>
</dbReference>
<comment type="caution">
    <text evidence="3">The sequence shown here is derived from an EMBL/GenBank/DDBJ whole genome shotgun (WGS) entry which is preliminary data.</text>
</comment>
<dbReference type="EC" id="2.7.7.65" evidence="3"/>
<dbReference type="InterPro" id="IPR029787">
    <property type="entry name" value="Nucleotide_cyclase"/>
</dbReference>
<protein>
    <submittedName>
        <fullName evidence="3">GGDEF domain-containing protein</fullName>
        <ecNumber evidence="3">2.7.7.65</ecNumber>
    </submittedName>
</protein>
<name>A0ABT8G228_9MICO</name>
<dbReference type="CDD" id="cd01949">
    <property type="entry name" value="GGDEF"/>
    <property type="match status" value="1"/>
</dbReference>
<dbReference type="InterPro" id="IPR050469">
    <property type="entry name" value="Diguanylate_Cyclase"/>
</dbReference>
<keyword evidence="1" id="KW-1133">Transmembrane helix</keyword>